<protein>
    <submittedName>
        <fullName evidence="3">Zinc ribbon protein</fullName>
    </submittedName>
</protein>
<accession>A0A4Q7PU89</accession>
<gene>
    <name evidence="3" type="ORF">EV209_1030</name>
</gene>
<dbReference type="RefSeq" id="WP_130433669.1">
    <property type="nucleotide sequence ID" value="NZ_SGXF01000001.1"/>
</dbReference>
<organism evidence="3 4">
    <name type="scientific">Cuneatibacter caecimuris</name>
    <dbReference type="NCBI Taxonomy" id="1796618"/>
    <lineage>
        <taxon>Bacteria</taxon>
        <taxon>Bacillati</taxon>
        <taxon>Bacillota</taxon>
        <taxon>Clostridia</taxon>
        <taxon>Lachnospirales</taxon>
        <taxon>Lachnospiraceae</taxon>
        <taxon>Cuneatibacter</taxon>
    </lineage>
</organism>
<keyword evidence="1" id="KW-0472">Membrane</keyword>
<comment type="caution">
    <text evidence="3">The sequence shown here is derived from an EMBL/GenBank/DDBJ whole genome shotgun (WGS) entry which is preliminary data.</text>
</comment>
<feature type="domain" description="Zinc-ribbon" evidence="2">
    <location>
        <begin position="5"/>
        <end position="26"/>
    </location>
</feature>
<dbReference type="EMBL" id="SGXF01000001">
    <property type="protein sequence ID" value="RZT02900.1"/>
    <property type="molecule type" value="Genomic_DNA"/>
</dbReference>
<feature type="transmembrane region" description="Helical" evidence="1">
    <location>
        <begin position="134"/>
        <end position="152"/>
    </location>
</feature>
<dbReference type="Pfam" id="PF13240">
    <property type="entry name" value="Zn_Ribbon_1"/>
    <property type="match status" value="1"/>
</dbReference>
<evidence type="ECO:0000313" key="4">
    <source>
        <dbReference type="Proteomes" id="UP000292927"/>
    </source>
</evidence>
<evidence type="ECO:0000259" key="2">
    <source>
        <dbReference type="Pfam" id="PF13240"/>
    </source>
</evidence>
<sequence>MALFKCPECGKEISDRASTCPNCGCPIETEEKRTKIEIEEKAEQNLVPCTKCGCWNEAGTTYCEKCGNIYTYREYQKLDEMLGRNTNSNKVKDKTDSLRTLKLVTGIIGIVASLGLAWIVGVAYFIAGEGVARELVGTALMFAASLICLVNFNNKNHSAYQLAGIMYVVSMFLGIIFSTVFVVLDIVILVKMAKNKSV</sequence>
<dbReference type="InterPro" id="IPR026870">
    <property type="entry name" value="Zinc_ribbon_dom"/>
</dbReference>
<evidence type="ECO:0000313" key="3">
    <source>
        <dbReference type="EMBL" id="RZT02900.1"/>
    </source>
</evidence>
<proteinExistence type="predicted"/>
<evidence type="ECO:0000256" key="1">
    <source>
        <dbReference type="SAM" id="Phobius"/>
    </source>
</evidence>
<reference evidence="3 4" key="1">
    <citation type="submission" date="2019-02" db="EMBL/GenBank/DDBJ databases">
        <title>Genomic Encyclopedia of Type Strains, Phase IV (KMG-IV): sequencing the most valuable type-strain genomes for metagenomic binning, comparative biology and taxonomic classification.</title>
        <authorList>
            <person name="Goeker M."/>
        </authorList>
    </citation>
    <scope>NUCLEOTIDE SEQUENCE [LARGE SCALE GENOMIC DNA]</scope>
    <source>
        <strain evidence="3 4">DSM 29486</strain>
    </source>
</reference>
<dbReference type="Proteomes" id="UP000292927">
    <property type="component" value="Unassembled WGS sequence"/>
</dbReference>
<dbReference type="OrthoDB" id="3239970at2"/>
<keyword evidence="4" id="KW-1185">Reference proteome</keyword>
<keyword evidence="1" id="KW-1133">Transmembrane helix</keyword>
<feature type="transmembrane region" description="Helical" evidence="1">
    <location>
        <begin position="164"/>
        <end position="190"/>
    </location>
</feature>
<name>A0A4Q7PU89_9FIRM</name>
<feature type="transmembrane region" description="Helical" evidence="1">
    <location>
        <begin position="103"/>
        <end position="127"/>
    </location>
</feature>
<dbReference type="AlphaFoldDB" id="A0A4Q7PU89"/>
<keyword evidence="1" id="KW-0812">Transmembrane</keyword>